<gene>
    <name evidence="1" type="ORF">J4727_13340</name>
</gene>
<name>A0A939NFS9_PRORE</name>
<accession>A0A939NFS9</accession>
<evidence type="ECO:0000313" key="1">
    <source>
        <dbReference type="EMBL" id="MBO1916352.1"/>
    </source>
</evidence>
<sequence>MKNKSGYVTTRVNIPEQNISEGI</sequence>
<dbReference type="AlphaFoldDB" id="A0A939NFS9"/>
<protein>
    <submittedName>
        <fullName evidence="1">Uncharacterized protein</fullName>
    </submittedName>
</protein>
<evidence type="ECO:0000313" key="2">
    <source>
        <dbReference type="Proteomes" id="UP000664477"/>
    </source>
</evidence>
<comment type="caution">
    <text evidence="1">The sequence shown here is derived from an EMBL/GenBank/DDBJ whole genome shotgun (WGS) entry which is preliminary data.</text>
</comment>
<dbReference type="EMBL" id="JAGETQ010000076">
    <property type="protein sequence ID" value="MBO1916352.1"/>
    <property type="molecule type" value="Genomic_DNA"/>
</dbReference>
<proteinExistence type="predicted"/>
<reference evidence="1" key="1">
    <citation type="submission" date="2021-03" db="EMBL/GenBank/DDBJ databases">
        <title>Molecular epidemiology and mechanisms of colistin and carbapenem resistance in Enterobacteriaceae from clinical isolates, the environment and porcine samples in Pretoria, South Africa.</title>
        <authorList>
            <person name="Bogoshi D."/>
            <person name="Mbelle N.M."/>
            <person name="Naidoo V."/>
            <person name="Osei Sekyere J."/>
        </authorList>
    </citation>
    <scope>NUCLEOTIDE SEQUENCE</scope>
    <source>
        <strain evidence="1">C052</strain>
    </source>
</reference>
<dbReference type="Proteomes" id="UP000664477">
    <property type="component" value="Unassembled WGS sequence"/>
</dbReference>
<organism evidence="1 2">
    <name type="scientific">Providencia rettgeri</name>
    <dbReference type="NCBI Taxonomy" id="587"/>
    <lineage>
        <taxon>Bacteria</taxon>
        <taxon>Pseudomonadati</taxon>
        <taxon>Pseudomonadota</taxon>
        <taxon>Gammaproteobacteria</taxon>
        <taxon>Enterobacterales</taxon>
        <taxon>Morganellaceae</taxon>
        <taxon>Providencia</taxon>
    </lineage>
</organism>